<dbReference type="InterPro" id="IPR050804">
    <property type="entry name" value="MCC"/>
</dbReference>
<evidence type="ECO:0000256" key="1">
    <source>
        <dbReference type="ARBA" id="ARBA00023054"/>
    </source>
</evidence>
<dbReference type="PANTHER" id="PTHR46236:SF33">
    <property type="entry name" value="MEPRIN AND TRAF-LIKE DOMAIN-CONTAINING PROTEIN-RELATED"/>
    <property type="match status" value="1"/>
</dbReference>
<proteinExistence type="predicted"/>
<dbReference type="EMBL" id="HG994358">
    <property type="protein sequence ID" value="CAF2265468.1"/>
    <property type="molecule type" value="Genomic_DNA"/>
</dbReference>
<dbReference type="PANTHER" id="PTHR46236">
    <property type="entry name" value="TRAF-LIKE SUPERFAMILY PROTEIN"/>
    <property type="match status" value="1"/>
</dbReference>
<feature type="coiled-coil region" evidence="2">
    <location>
        <begin position="248"/>
        <end position="292"/>
    </location>
</feature>
<keyword evidence="1 2" id="KW-0175">Coiled coil</keyword>
<gene>
    <name evidence="5" type="ORF">DARMORV10_A04P02590.1</name>
</gene>
<dbReference type="SUPFAM" id="SSF49599">
    <property type="entry name" value="TRAF domain-like"/>
    <property type="match status" value="1"/>
</dbReference>
<dbReference type="InterPro" id="IPR002083">
    <property type="entry name" value="MATH/TRAF_dom"/>
</dbReference>
<evidence type="ECO:0000313" key="5">
    <source>
        <dbReference type="EMBL" id="CAF2265468.1"/>
    </source>
</evidence>
<dbReference type="AlphaFoldDB" id="A0A817AE22"/>
<evidence type="ECO:0000256" key="3">
    <source>
        <dbReference type="SAM" id="MobiDB-lite"/>
    </source>
</evidence>
<dbReference type="PROSITE" id="PS50144">
    <property type="entry name" value="MATH"/>
    <property type="match status" value="1"/>
</dbReference>
<reference evidence="5" key="1">
    <citation type="submission" date="2021-01" db="EMBL/GenBank/DDBJ databases">
        <authorList>
            <consortium name="Genoscope - CEA"/>
            <person name="William W."/>
        </authorList>
    </citation>
    <scope>NUCLEOTIDE SEQUENCE</scope>
</reference>
<name>A0A817AE22_BRANA</name>
<dbReference type="CDD" id="cd00121">
    <property type="entry name" value="MATH"/>
    <property type="match status" value="1"/>
</dbReference>
<accession>A0A817AE22</accession>
<feature type="region of interest" description="Disordered" evidence="3">
    <location>
        <begin position="126"/>
        <end position="148"/>
    </location>
</feature>
<feature type="domain" description="MATH" evidence="4">
    <location>
        <begin position="6"/>
        <end position="114"/>
    </location>
</feature>
<protein>
    <submittedName>
        <fullName evidence="5">(rape) hypothetical protein</fullName>
    </submittedName>
</protein>
<dbReference type="Gene3D" id="2.60.210.10">
    <property type="entry name" value="Apoptosis, Tumor Necrosis Factor Receptor Associated Protein 2, Chain A"/>
    <property type="match status" value="1"/>
</dbReference>
<evidence type="ECO:0000259" key="4">
    <source>
        <dbReference type="PROSITE" id="PS50144"/>
    </source>
</evidence>
<feature type="coiled-coil region" evidence="2">
    <location>
        <begin position="390"/>
        <end position="417"/>
    </location>
</feature>
<evidence type="ECO:0000256" key="2">
    <source>
        <dbReference type="SAM" id="Coils"/>
    </source>
</evidence>
<sequence length="431" mass="49558">MAMQVGKKFSWVIKDFPSLQCKICHSAPVLIGDCKWFLHAYPKGNKVDYLKYVKFRLSIVKQNLKSDTELQETHCWFDEEARCWGFQSMIPLTKLHDEKEGCLVDGDLVIVAEVDVLEVIGNLDESEESEESCRPVKKSKHGGGEESIDSLKEAHLGKETMDVNGFHVLVSQGESVKRIFEMHPDIAVEFRAKNQHLRNACMSFLLSLTETLCVSLQELSNEDLVEADVALTYVRDAGFKVNWLEKKLETVKEKKEKEKCSLIRLEEMKDSLLKLKQKCSDLEALVEKEEAQLSAIRSPSSFDDVQSVRLIFERHPETAVEFRAKNQHLRTRYINFLLSLIETLYQPLQELSSEDLVEADIALTYLKDVGFKVDWLENNLDLLKARKEKERACEARVQEMEVQLHDLKHKFEIEKAELSAARAPLSFDDFV</sequence>
<dbReference type="Proteomes" id="UP001295469">
    <property type="component" value="Chromosome A04"/>
</dbReference>
<dbReference type="Pfam" id="PF22486">
    <property type="entry name" value="MATH_2"/>
    <property type="match status" value="1"/>
</dbReference>
<dbReference type="InterPro" id="IPR008974">
    <property type="entry name" value="TRAF-like"/>
</dbReference>
<organism evidence="5">
    <name type="scientific">Brassica napus</name>
    <name type="common">Rape</name>
    <dbReference type="NCBI Taxonomy" id="3708"/>
    <lineage>
        <taxon>Eukaryota</taxon>
        <taxon>Viridiplantae</taxon>
        <taxon>Streptophyta</taxon>
        <taxon>Embryophyta</taxon>
        <taxon>Tracheophyta</taxon>
        <taxon>Spermatophyta</taxon>
        <taxon>Magnoliopsida</taxon>
        <taxon>eudicotyledons</taxon>
        <taxon>Gunneridae</taxon>
        <taxon>Pentapetalae</taxon>
        <taxon>rosids</taxon>
        <taxon>malvids</taxon>
        <taxon>Brassicales</taxon>
        <taxon>Brassicaceae</taxon>
        <taxon>Brassiceae</taxon>
        <taxon>Brassica</taxon>
    </lineage>
</organism>